<accession>A0ABU9YAW7</accession>
<organism evidence="3 4">
    <name type="scientific">Sphingomonas oligophenolica</name>
    <dbReference type="NCBI Taxonomy" id="301154"/>
    <lineage>
        <taxon>Bacteria</taxon>
        <taxon>Pseudomonadati</taxon>
        <taxon>Pseudomonadota</taxon>
        <taxon>Alphaproteobacteria</taxon>
        <taxon>Sphingomonadales</taxon>
        <taxon>Sphingomonadaceae</taxon>
        <taxon>Sphingomonas</taxon>
    </lineage>
</organism>
<evidence type="ECO:0000313" key="3">
    <source>
        <dbReference type="EMBL" id="MEN2792957.1"/>
    </source>
</evidence>
<proteinExistence type="predicted"/>
<sequence length="507" mass="53741">MILDRPILNRRAILTAGLLGAGLSRWGTASAMGLTRPGTGAVRTKLAAIGRTVEEETRAGRATGIAISVAEKGHILWEAGFGAARQGPAIAATAHTPFSLASISKTFAAAAVMRLVEVGKLDLDAPIDRYLRSPLPQSHFDAKSVTLRLLGGHAAGLPTLFDMFDPARPPAAIADLVRSYGELAYPPGERYEYANLGYSLLGEAVSHVTGRQFPASLNDLVIRPLGLRNTFYDADPARMEAAAGRYDQNGREIPFYTTATPPSGEVYASAHDLSIFAAHMMGITTEGRGPLLGPKALDTLFSPVLTSRSKAFTTFGWSGRDVSGERMIAKTGGQPGVAARLTLLPMRKISIAVIANRDDNRDLVAEITSQIASSLMSDWSNPDFHMDDLPPPDAGPQDCDGTWTGSIRGGDVSEDIGLLIKAGGASTCRLGNDSARPILDMTNHSPVLTFGVDGDLSAGAATDGSPPKMDFKLVARNDGLVGRCLRIRDRPGFTSTEPYIVTLSRSS</sequence>
<dbReference type="GO" id="GO:0016787">
    <property type="term" value="F:hydrolase activity"/>
    <property type="evidence" value="ECO:0007669"/>
    <property type="project" value="UniProtKB-KW"/>
</dbReference>
<dbReference type="Proteomes" id="UP001419910">
    <property type="component" value="Unassembled WGS sequence"/>
</dbReference>
<feature type="region of interest" description="Disordered" evidence="1">
    <location>
        <begin position="382"/>
        <end position="401"/>
    </location>
</feature>
<feature type="domain" description="Beta-lactamase-related" evidence="2">
    <location>
        <begin position="52"/>
        <end position="363"/>
    </location>
</feature>
<keyword evidence="4" id="KW-1185">Reference proteome</keyword>
<dbReference type="SUPFAM" id="SSF56601">
    <property type="entry name" value="beta-lactamase/transpeptidase-like"/>
    <property type="match status" value="1"/>
</dbReference>
<dbReference type="Pfam" id="PF00144">
    <property type="entry name" value="Beta-lactamase"/>
    <property type="match status" value="1"/>
</dbReference>
<dbReference type="EMBL" id="JBDIME010000036">
    <property type="protein sequence ID" value="MEN2792957.1"/>
    <property type="molecule type" value="Genomic_DNA"/>
</dbReference>
<dbReference type="InterPro" id="IPR012338">
    <property type="entry name" value="Beta-lactam/transpept-like"/>
</dbReference>
<dbReference type="InterPro" id="IPR050491">
    <property type="entry name" value="AmpC-like"/>
</dbReference>
<dbReference type="Gene3D" id="3.40.710.10">
    <property type="entry name" value="DD-peptidase/beta-lactamase superfamily"/>
    <property type="match status" value="1"/>
</dbReference>
<dbReference type="PANTHER" id="PTHR46825:SF8">
    <property type="entry name" value="BETA-LACTAMASE-RELATED"/>
    <property type="match status" value="1"/>
</dbReference>
<evidence type="ECO:0000259" key="2">
    <source>
        <dbReference type="Pfam" id="PF00144"/>
    </source>
</evidence>
<comment type="caution">
    <text evidence="3">The sequence shown here is derived from an EMBL/GenBank/DDBJ whole genome shotgun (WGS) entry which is preliminary data.</text>
</comment>
<evidence type="ECO:0000256" key="1">
    <source>
        <dbReference type="SAM" id="MobiDB-lite"/>
    </source>
</evidence>
<gene>
    <name evidence="3" type="ORF">ABC974_25245</name>
</gene>
<dbReference type="EC" id="3.1.1.103" evidence="3"/>
<reference evidence="3 4" key="1">
    <citation type="submission" date="2024-05" db="EMBL/GenBank/DDBJ databases">
        <authorList>
            <person name="Liu Q."/>
            <person name="Xin Y.-H."/>
        </authorList>
    </citation>
    <scope>NUCLEOTIDE SEQUENCE [LARGE SCALE GENOMIC DNA]</scope>
    <source>
        <strain evidence="3 4">CGMCC 1.10181</strain>
    </source>
</reference>
<keyword evidence="3" id="KW-0378">Hydrolase</keyword>
<dbReference type="InterPro" id="IPR001466">
    <property type="entry name" value="Beta-lactam-related"/>
</dbReference>
<evidence type="ECO:0000313" key="4">
    <source>
        <dbReference type="Proteomes" id="UP001419910"/>
    </source>
</evidence>
<dbReference type="PANTHER" id="PTHR46825">
    <property type="entry name" value="D-ALANYL-D-ALANINE-CARBOXYPEPTIDASE/ENDOPEPTIDASE AMPH"/>
    <property type="match status" value="1"/>
</dbReference>
<protein>
    <submittedName>
        <fullName evidence="3">Serine hydrolase domain-containing protein</fullName>
        <ecNumber evidence="3">3.1.1.103</ecNumber>
    </submittedName>
</protein>
<dbReference type="RefSeq" id="WP_343889687.1">
    <property type="nucleotide sequence ID" value="NZ_BAAAEH010000023.1"/>
</dbReference>
<name>A0ABU9YAW7_9SPHN</name>